<dbReference type="InterPro" id="IPR003607">
    <property type="entry name" value="HD/PDEase_dom"/>
</dbReference>
<dbReference type="SMART" id="SM00471">
    <property type="entry name" value="HDc"/>
    <property type="match status" value="1"/>
</dbReference>
<dbReference type="RefSeq" id="WP_192961562.1">
    <property type="nucleotide sequence ID" value="NZ_QKOF01000005.1"/>
</dbReference>
<dbReference type="CDD" id="cd00077">
    <property type="entry name" value="HDc"/>
    <property type="match status" value="1"/>
</dbReference>
<dbReference type="InterPro" id="IPR004454">
    <property type="entry name" value="HD-related"/>
</dbReference>
<sequence>MSIRLLRIVGCPEWVIDHSLAVRKKALELSRDLPVDRRLVEEGALLHDIGRCRTDGVEHAVEGARILEGFGYPPEVVRIVERHVGAGITPEEAEALGLPPGDYMPRTLEEKIVAHADNLINGSDEVDINFVIKKWSDRLGEKHPSIERLKKLHEELLGHP</sequence>
<dbReference type="PANTHER" id="PTHR38659:SF2">
    <property type="entry name" value="HDIG DOMAIN PROTEIN"/>
    <property type="match status" value="1"/>
</dbReference>
<organism evidence="2 3">
    <name type="scientific">Methanothermobacter thermautotrophicus</name>
    <name type="common">Methanobacterium thermoformicicum</name>
    <dbReference type="NCBI Taxonomy" id="145262"/>
    <lineage>
        <taxon>Archaea</taxon>
        <taxon>Methanobacteriati</taxon>
        <taxon>Methanobacteriota</taxon>
        <taxon>Methanomada group</taxon>
        <taxon>Methanobacteria</taxon>
        <taxon>Methanobacteriales</taxon>
        <taxon>Methanobacteriaceae</taxon>
        <taxon>Methanothermobacter</taxon>
    </lineage>
</organism>
<dbReference type="NCBIfam" id="TIGR00277">
    <property type="entry name" value="HDIG"/>
    <property type="match status" value="1"/>
</dbReference>
<dbReference type="Proteomes" id="UP000646659">
    <property type="component" value="Unassembled WGS sequence"/>
</dbReference>
<evidence type="ECO:0000313" key="2">
    <source>
        <dbReference type="EMBL" id="MBE2899777.1"/>
    </source>
</evidence>
<dbReference type="InterPro" id="IPR006675">
    <property type="entry name" value="HDIG_dom"/>
</dbReference>
<dbReference type="NCBIfam" id="TIGR00295">
    <property type="entry name" value="TIGR00295 family protein"/>
    <property type="match status" value="1"/>
</dbReference>
<reference evidence="2" key="1">
    <citation type="submission" date="2018-06" db="EMBL/GenBank/DDBJ databases">
        <title>Draft genome sequence of Methanothermobacter thermautotrophicus Strain WHS, a thermophilic, hydrogenotrophic methanogen isolated from Washburn Hot Springs in Yellowstone National Park, USA.</title>
        <authorList>
            <person name="Mckay L.J."/>
            <person name="Klingelsmith K."/>
            <person name="Inskeep W.P."/>
            <person name="Fields M.W."/>
        </authorList>
    </citation>
    <scope>NUCLEOTIDE SEQUENCE</scope>
    <source>
        <strain evidence="2">WHS</strain>
    </source>
</reference>
<dbReference type="Pfam" id="PF01966">
    <property type="entry name" value="HD"/>
    <property type="match status" value="1"/>
</dbReference>
<dbReference type="EMBL" id="QKOF01000005">
    <property type="protein sequence ID" value="MBE2899777.1"/>
    <property type="molecule type" value="Genomic_DNA"/>
</dbReference>
<dbReference type="AlphaFoldDB" id="A0A842YLD3"/>
<evidence type="ECO:0000259" key="1">
    <source>
        <dbReference type="PROSITE" id="PS51831"/>
    </source>
</evidence>
<dbReference type="PROSITE" id="PS51831">
    <property type="entry name" value="HD"/>
    <property type="match status" value="1"/>
</dbReference>
<dbReference type="Gene3D" id="1.10.3210.10">
    <property type="entry name" value="Hypothetical protein af1432"/>
    <property type="match status" value="1"/>
</dbReference>
<proteinExistence type="predicted"/>
<gene>
    <name evidence="2" type="ORF">DNK57_02920</name>
</gene>
<dbReference type="SUPFAM" id="SSF109604">
    <property type="entry name" value="HD-domain/PDEase-like"/>
    <property type="match status" value="1"/>
</dbReference>
<comment type="caution">
    <text evidence="2">The sequence shown here is derived from an EMBL/GenBank/DDBJ whole genome shotgun (WGS) entry which is preliminary data.</text>
</comment>
<dbReference type="OrthoDB" id="52832at2157"/>
<protein>
    <submittedName>
        <fullName evidence="2">TIGR00295 family protein</fullName>
    </submittedName>
</protein>
<name>A0A842YLD3_METTF</name>
<evidence type="ECO:0000313" key="3">
    <source>
        <dbReference type="Proteomes" id="UP000646659"/>
    </source>
</evidence>
<dbReference type="InterPro" id="IPR006674">
    <property type="entry name" value="HD_domain"/>
</dbReference>
<accession>A0A842YLD3</accession>
<dbReference type="PANTHER" id="PTHR38659">
    <property type="entry name" value="METAL-DEPENDENT PHOSPHOHYDROLASE"/>
    <property type="match status" value="1"/>
</dbReference>
<feature type="domain" description="HD" evidence="1">
    <location>
        <begin position="15"/>
        <end position="122"/>
    </location>
</feature>